<dbReference type="InterPro" id="IPR010559">
    <property type="entry name" value="Sig_transdc_His_kin_internal"/>
</dbReference>
<evidence type="ECO:0000256" key="3">
    <source>
        <dbReference type="ARBA" id="ARBA00022553"/>
    </source>
</evidence>
<keyword evidence="5" id="KW-0418">Kinase</keyword>
<evidence type="ECO:0000313" key="9">
    <source>
        <dbReference type="EMBL" id="MWV43933.1"/>
    </source>
</evidence>
<comment type="subcellular location">
    <subcellularLocation>
        <location evidence="1">Cell membrane</location>
        <topology evidence="1">Multi-pass membrane protein</topology>
    </subcellularLocation>
</comment>
<feature type="transmembrane region" description="Helical" evidence="7">
    <location>
        <begin position="12"/>
        <end position="33"/>
    </location>
</feature>
<dbReference type="SUPFAM" id="SSF55874">
    <property type="entry name" value="ATPase domain of HSP90 chaperone/DNA topoisomerase II/histidine kinase"/>
    <property type="match status" value="1"/>
</dbReference>
<keyword evidence="6 7" id="KW-0472">Membrane</keyword>
<keyword evidence="7" id="KW-0812">Transmembrane</keyword>
<dbReference type="PANTHER" id="PTHR34220:SF7">
    <property type="entry name" value="SENSOR HISTIDINE KINASE YPDA"/>
    <property type="match status" value="1"/>
</dbReference>
<evidence type="ECO:0000259" key="8">
    <source>
        <dbReference type="PROSITE" id="PS50885"/>
    </source>
</evidence>
<evidence type="ECO:0000256" key="5">
    <source>
        <dbReference type="ARBA" id="ARBA00022777"/>
    </source>
</evidence>
<sequence length="574" mass="65966">MFKLNYYRRIQLSFLLFIIVPIITVSVISFALIKETMVEKLQLTNENFLKVMVDEIGKTIDDVTFASHFIVNDTSFRTYLRNFADTDRLRSYDDYTNFTQIKGVFSLITSKPLNNNIRMYLVNRKRFMIPSSEDDMTVVNRNLDDLYAKIDFNQPETLQWLGMDREGSEQNGTYYIARVIYDGHDKQYLSVLIIGISESYFDKLLKPVEFGKVVLFDAKGSRIAGSTELSAPGPGGSPSTLRSEVTLDKTDWTLVYEANKEAFTGKISRTFYAGIGGVILFFIIFSISSMYIAKRLHRPIQKLQRVVRQFGMGNLDVRLEVKGRDDIAELSHTLNTMLDQLKGLIHDIEHEQEQKRVMELEALFMQIRPHFLINTLNSIKCSLILQKDRLHSGIIDSLMSLLRAYMKFNEPTTLQEECELMRHYIDIMKIRNEIPVQLVVDLEPELTSWIIPKLMLQPIIENAIVHGLVDHPDAKIWIRASRKQGYFTIEIEDNGDGIEEARRLLLNEQLQIRDSGPDTPYDRVGLLNVAQRLRLYFGSDAAIALVPNERRGMTAVLRIPVHDVQAILPGRNAI</sequence>
<dbReference type="EMBL" id="WUBI01000001">
    <property type="protein sequence ID" value="MWV43933.1"/>
    <property type="molecule type" value="Genomic_DNA"/>
</dbReference>
<dbReference type="InterPro" id="IPR036890">
    <property type="entry name" value="HATPase_C_sf"/>
</dbReference>
<dbReference type="InterPro" id="IPR050640">
    <property type="entry name" value="Bact_2-comp_sensor_kinase"/>
</dbReference>
<name>A0A7X3II28_9BACL</name>
<dbReference type="PANTHER" id="PTHR34220">
    <property type="entry name" value="SENSOR HISTIDINE KINASE YPDA"/>
    <property type="match status" value="1"/>
</dbReference>
<dbReference type="GO" id="GO:0005886">
    <property type="term" value="C:plasma membrane"/>
    <property type="evidence" value="ECO:0007669"/>
    <property type="project" value="UniProtKB-SubCell"/>
</dbReference>
<dbReference type="Pfam" id="PF00672">
    <property type="entry name" value="HAMP"/>
    <property type="match status" value="1"/>
</dbReference>
<keyword evidence="7" id="KW-1133">Transmembrane helix</keyword>
<dbReference type="PROSITE" id="PS50885">
    <property type="entry name" value="HAMP"/>
    <property type="match status" value="1"/>
</dbReference>
<evidence type="ECO:0000313" key="10">
    <source>
        <dbReference type="Proteomes" id="UP000460318"/>
    </source>
</evidence>
<feature type="transmembrane region" description="Helical" evidence="7">
    <location>
        <begin position="271"/>
        <end position="293"/>
    </location>
</feature>
<evidence type="ECO:0000256" key="1">
    <source>
        <dbReference type="ARBA" id="ARBA00004651"/>
    </source>
</evidence>
<keyword evidence="4" id="KW-0808">Transferase</keyword>
<keyword evidence="10" id="KW-1185">Reference proteome</keyword>
<dbReference type="Gene3D" id="3.30.565.10">
    <property type="entry name" value="Histidine kinase-like ATPase, C-terminal domain"/>
    <property type="match status" value="1"/>
</dbReference>
<dbReference type="InterPro" id="IPR003660">
    <property type="entry name" value="HAMP_dom"/>
</dbReference>
<dbReference type="RefSeq" id="WP_160497396.1">
    <property type="nucleotide sequence ID" value="NZ_WUBI01000001.1"/>
</dbReference>
<evidence type="ECO:0000256" key="2">
    <source>
        <dbReference type="ARBA" id="ARBA00022475"/>
    </source>
</evidence>
<comment type="caution">
    <text evidence="9">The sequence shown here is derived from an EMBL/GenBank/DDBJ whole genome shotgun (WGS) entry which is preliminary data.</text>
</comment>
<keyword evidence="2" id="KW-1003">Cell membrane</keyword>
<dbReference type="Proteomes" id="UP000460318">
    <property type="component" value="Unassembled WGS sequence"/>
</dbReference>
<proteinExistence type="predicted"/>
<dbReference type="Pfam" id="PF06580">
    <property type="entry name" value="His_kinase"/>
    <property type="match status" value="1"/>
</dbReference>
<evidence type="ECO:0000256" key="7">
    <source>
        <dbReference type="SAM" id="Phobius"/>
    </source>
</evidence>
<gene>
    <name evidence="9" type="ORF">GRF59_09825</name>
</gene>
<reference evidence="9 10" key="1">
    <citation type="submission" date="2019-12" db="EMBL/GenBank/DDBJ databases">
        <title>Paenibacillus sp. nov., an endophytic bacterium isolated from the stem of Dendrobium.</title>
        <authorList>
            <person name="Zhao R."/>
        </authorList>
    </citation>
    <scope>NUCLEOTIDE SEQUENCE [LARGE SCALE GENOMIC DNA]</scope>
    <source>
        <strain evidence="9 10">HJL G12</strain>
    </source>
</reference>
<dbReference type="Pfam" id="PF02518">
    <property type="entry name" value="HATPase_c"/>
    <property type="match status" value="1"/>
</dbReference>
<dbReference type="SMART" id="SM00304">
    <property type="entry name" value="HAMP"/>
    <property type="match status" value="1"/>
</dbReference>
<dbReference type="CDD" id="cd06225">
    <property type="entry name" value="HAMP"/>
    <property type="match status" value="1"/>
</dbReference>
<accession>A0A7X3II28</accession>
<evidence type="ECO:0000256" key="4">
    <source>
        <dbReference type="ARBA" id="ARBA00022679"/>
    </source>
</evidence>
<evidence type="ECO:0000256" key="6">
    <source>
        <dbReference type="ARBA" id="ARBA00023136"/>
    </source>
</evidence>
<dbReference type="AlphaFoldDB" id="A0A7X3II28"/>
<organism evidence="9 10">
    <name type="scientific">Paenibacillus dendrobii</name>
    <dbReference type="NCBI Taxonomy" id="2691084"/>
    <lineage>
        <taxon>Bacteria</taxon>
        <taxon>Bacillati</taxon>
        <taxon>Bacillota</taxon>
        <taxon>Bacilli</taxon>
        <taxon>Bacillales</taxon>
        <taxon>Paenibacillaceae</taxon>
        <taxon>Paenibacillus</taxon>
    </lineage>
</organism>
<protein>
    <submittedName>
        <fullName evidence="9">HAMP domain-containing protein</fullName>
    </submittedName>
</protein>
<dbReference type="Gene3D" id="6.10.340.10">
    <property type="match status" value="1"/>
</dbReference>
<feature type="domain" description="HAMP" evidence="8">
    <location>
        <begin position="294"/>
        <end position="346"/>
    </location>
</feature>
<dbReference type="InterPro" id="IPR003594">
    <property type="entry name" value="HATPase_dom"/>
</dbReference>
<dbReference type="SUPFAM" id="SSF158472">
    <property type="entry name" value="HAMP domain-like"/>
    <property type="match status" value="1"/>
</dbReference>
<dbReference type="GO" id="GO:0000155">
    <property type="term" value="F:phosphorelay sensor kinase activity"/>
    <property type="evidence" value="ECO:0007669"/>
    <property type="project" value="InterPro"/>
</dbReference>
<keyword evidence="3" id="KW-0597">Phosphoprotein</keyword>